<feature type="region of interest" description="Disordered" evidence="1">
    <location>
        <begin position="65"/>
        <end position="126"/>
    </location>
</feature>
<feature type="compositionally biased region" description="Low complexity" evidence="1">
    <location>
        <begin position="75"/>
        <end position="88"/>
    </location>
</feature>
<feature type="compositionally biased region" description="Low complexity" evidence="1">
    <location>
        <begin position="1"/>
        <end position="16"/>
    </location>
</feature>
<dbReference type="EMBL" id="BNJQ01000020">
    <property type="protein sequence ID" value="GHP08374.1"/>
    <property type="molecule type" value="Genomic_DNA"/>
</dbReference>
<dbReference type="Proteomes" id="UP000660262">
    <property type="component" value="Unassembled WGS sequence"/>
</dbReference>
<proteinExistence type="predicted"/>
<organism evidence="2 3">
    <name type="scientific">Pycnococcus provasolii</name>
    <dbReference type="NCBI Taxonomy" id="41880"/>
    <lineage>
        <taxon>Eukaryota</taxon>
        <taxon>Viridiplantae</taxon>
        <taxon>Chlorophyta</taxon>
        <taxon>Pseudoscourfieldiophyceae</taxon>
        <taxon>Pseudoscourfieldiales</taxon>
        <taxon>Pycnococcaceae</taxon>
        <taxon>Pycnococcus</taxon>
    </lineage>
</organism>
<keyword evidence="3" id="KW-1185">Reference proteome</keyword>
<sequence length="571" mass="60722">MASPRPSSSSSSPSSSALIAHEMKRDLVRATLSRRGSAAAGGGGAGLLPLSEEVAPADAAHHVGVPAAFGGGGRRPLTTTTTTKSDGTIRGGGAAAAPPGGGEHYYENGGGSSTEESEERDGSSAACMPGCTPFAVIRRLPRRSKPVLLFGKQQRRSMSEGVLVAASPSSAGGEKKKEERLARVVDEGDDETSAKKKKNEVSSTFDTLLEKMTPSVPSTTDENDDEQKKNSSEASNRTLRLLAEVQHKNKNQAAAVAANPRASGLASLPSKRVNALGAGVQFHSSTRPYSLYDHGSIVATADFGIEVIKKQHAAKLGRDPNADIGAWKQSSPFIIGDGVFVFERPVQYDMKLPPGFGRDGQDGRVKEVQKVYLTKGGIGLEYRTQMDCLPTWTGGDKATIVVRLAMASDNNDITAERSDTAGDSALLASAARMGMMNAVTRRVGTFEVEWSSPVNAISRNLIYTAGGREARSTASHALAISEAWMKISRSKKEHATDQLETDNKMLVQPEGGNAQEERQQEMGVVVAPSQQQQHNNSSRDLLLSALIVLVVVELVVLLRLSVRIDELLLLR</sequence>
<evidence type="ECO:0000313" key="3">
    <source>
        <dbReference type="Proteomes" id="UP000660262"/>
    </source>
</evidence>
<evidence type="ECO:0000256" key="1">
    <source>
        <dbReference type="SAM" id="MobiDB-lite"/>
    </source>
</evidence>
<feature type="region of interest" description="Disordered" evidence="1">
    <location>
        <begin position="1"/>
        <end position="22"/>
    </location>
</feature>
<gene>
    <name evidence="2" type="ORF">PPROV_000711300</name>
</gene>
<accession>A0A830HMF5</accession>
<protein>
    <submittedName>
        <fullName evidence="2">Uncharacterized protein</fullName>
    </submittedName>
</protein>
<feature type="compositionally biased region" description="Gly residues" evidence="1">
    <location>
        <begin position="89"/>
        <end position="112"/>
    </location>
</feature>
<dbReference type="AlphaFoldDB" id="A0A830HMF5"/>
<feature type="region of interest" description="Disordered" evidence="1">
    <location>
        <begin position="151"/>
        <end position="234"/>
    </location>
</feature>
<reference evidence="2" key="1">
    <citation type="submission" date="2020-10" db="EMBL/GenBank/DDBJ databases">
        <title>Unveiling of a novel bifunctional photoreceptor, Dualchrome1, isolated from a cosmopolitan green alga.</title>
        <authorList>
            <person name="Suzuki S."/>
            <person name="Kawachi M."/>
        </authorList>
    </citation>
    <scope>NUCLEOTIDE SEQUENCE</scope>
    <source>
        <strain evidence="2">NIES 2893</strain>
    </source>
</reference>
<name>A0A830HMF5_9CHLO</name>
<feature type="compositionally biased region" description="Basic and acidic residues" evidence="1">
    <location>
        <begin position="173"/>
        <end position="186"/>
    </location>
</feature>
<evidence type="ECO:0000313" key="2">
    <source>
        <dbReference type="EMBL" id="GHP08374.1"/>
    </source>
</evidence>
<comment type="caution">
    <text evidence="2">The sequence shown here is derived from an EMBL/GenBank/DDBJ whole genome shotgun (WGS) entry which is preliminary data.</text>
</comment>